<reference evidence="1" key="1">
    <citation type="submission" date="2021-06" db="EMBL/GenBank/DDBJ databases">
        <title>Parelaphostrongylus tenuis whole genome reference sequence.</title>
        <authorList>
            <person name="Garwood T.J."/>
            <person name="Larsen P.A."/>
            <person name="Fountain-Jones N.M."/>
            <person name="Garbe J.R."/>
            <person name="Macchietto M.G."/>
            <person name="Kania S.A."/>
            <person name="Gerhold R.W."/>
            <person name="Richards J.E."/>
            <person name="Wolf T.M."/>
        </authorList>
    </citation>
    <scope>NUCLEOTIDE SEQUENCE</scope>
    <source>
        <strain evidence="1">MNPRO001-30</strain>
        <tissue evidence="1">Meninges</tissue>
    </source>
</reference>
<name>A0AAD5M1K2_PARTN</name>
<dbReference type="AlphaFoldDB" id="A0AAD5M1K2"/>
<dbReference type="EMBL" id="JAHQIW010000876">
    <property type="protein sequence ID" value="KAJ1350507.1"/>
    <property type="molecule type" value="Genomic_DNA"/>
</dbReference>
<sequence>MANAEFTIRCPECRRPTNVPPDGLPVNYRLQEVLARLTDISTRADSADTRATHTTEASGSGLRRCLACGDILVQSIYFVCLTCVGDNMVRYVV</sequence>
<accession>A0AAD5M1K2</accession>
<gene>
    <name evidence="1" type="ORF">KIN20_006307</name>
</gene>
<organism evidence="1 2">
    <name type="scientific">Parelaphostrongylus tenuis</name>
    <name type="common">Meningeal worm</name>
    <dbReference type="NCBI Taxonomy" id="148309"/>
    <lineage>
        <taxon>Eukaryota</taxon>
        <taxon>Metazoa</taxon>
        <taxon>Ecdysozoa</taxon>
        <taxon>Nematoda</taxon>
        <taxon>Chromadorea</taxon>
        <taxon>Rhabditida</taxon>
        <taxon>Rhabditina</taxon>
        <taxon>Rhabditomorpha</taxon>
        <taxon>Strongyloidea</taxon>
        <taxon>Metastrongylidae</taxon>
        <taxon>Parelaphostrongylus</taxon>
    </lineage>
</organism>
<keyword evidence="2" id="KW-1185">Reference proteome</keyword>
<dbReference type="Proteomes" id="UP001196413">
    <property type="component" value="Unassembled WGS sequence"/>
</dbReference>
<evidence type="ECO:0000313" key="2">
    <source>
        <dbReference type="Proteomes" id="UP001196413"/>
    </source>
</evidence>
<evidence type="ECO:0000313" key="1">
    <source>
        <dbReference type="EMBL" id="KAJ1350507.1"/>
    </source>
</evidence>
<comment type="caution">
    <text evidence="1">The sequence shown here is derived from an EMBL/GenBank/DDBJ whole genome shotgun (WGS) entry which is preliminary data.</text>
</comment>
<proteinExistence type="predicted"/>
<protein>
    <submittedName>
        <fullName evidence="1">Uncharacterized protein</fullName>
    </submittedName>
</protein>